<evidence type="ECO:0000256" key="4">
    <source>
        <dbReference type="ARBA" id="ARBA00023098"/>
    </source>
</evidence>
<dbReference type="GO" id="GO:0016410">
    <property type="term" value="F:N-acyltransferase activity"/>
    <property type="evidence" value="ECO:0007669"/>
    <property type="project" value="TreeGrafter"/>
</dbReference>
<dbReference type="GO" id="GO:0004623">
    <property type="term" value="F:phospholipase A2 activity"/>
    <property type="evidence" value="ECO:0007669"/>
    <property type="project" value="TreeGrafter"/>
</dbReference>
<dbReference type="GO" id="GO:0008970">
    <property type="term" value="F:phospholipase A1 activity"/>
    <property type="evidence" value="ECO:0007669"/>
    <property type="project" value="TreeGrafter"/>
</dbReference>
<dbReference type="PANTHER" id="PTHR13943">
    <property type="entry name" value="HRAS-LIKE SUPPRESSOR - RELATED"/>
    <property type="match status" value="1"/>
</dbReference>
<dbReference type="GO" id="GO:0005737">
    <property type="term" value="C:cytoplasm"/>
    <property type="evidence" value="ECO:0007669"/>
    <property type="project" value="TreeGrafter"/>
</dbReference>
<evidence type="ECO:0000256" key="3">
    <source>
        <dbReference type="ARBA" id="ARBA00022801"/>
    </source>
</evidence>
<dbReference type="AlphaFoldDB" id="A0A814DS75"/>
<feature type="transmembrane region" description="Helical" evidence="5">
    <location>
        <begin position="224"/>
        <end position="246"/>
    </location>
</feature>
<evidence type="ECO:0000313" key="7">
    <source>
        <dbReference type="EMBL" id="CAF0957852.1"/>
    </source>
</evidence>
<organism evidence="7 8">
    <name type="scientific">Adineta steineri</name>
    <dbReference type="NCBI Taxonomy" id="433720"/>
    <lineage>
        <taxon>Eukaryota</taxon>
        <taxon>Metazoa</taxon>
        <taxon>Spiralia</taxon>
        <taxon>Gnathifera</taxon>
        <taxon>Rotifera</taxon>
        <taxon>Eurotatoria</taxon>
        <taxon>Bdelloidea</taxon>
        <taxon>Adinetida</taxon>
        <taxon>Adinetidae</taxon>
        <taxon>Adineta</taxon>
    </lineage>
</organism>
<dbReference type="Proteomes" id="UP000663891">
    <property type="component" value="Unassembled WGS sequence"/>
</dbReference>
<dbReference type="EMBL" id="CAJNON010000096">
    <property type="protein sequence ID" value="CAF0957852.1"/>
    <property type="molecule type" value="Genomic_DNA"/>
</dbReference>
<dbReference type="PANTHER" id="PTHR13943:SF77">
    <property type="entry name" value="LRAT DOMAIN-CONTAINING PROTEIN"/>
    <property type="match status" value="1"/>
</dbReference>
<dbReference type="Gene3D" id="3.90.1720.10">
    <property type="entry name" value="endopeptidase domain like (from Nostoc punctiforme)"/>
    <property type="match status" value="1"/>
</dbReference>
<gene>
    <name evidence="7" type="ORF">VCS650_LOCUS12432</name>
</gene>
<evidence type="ECO:0000313" key="8">
    <source>
        <dbReference type="Proteomes" id="UP000663891"/>
    </source>
</evidence>
<evidence type="ECO:0000256" key="5">
    <source>
        <dbReference type="SAM" id="Phobius"/>
    </source>
</evidence>
<evidence type="ECO:0000256" key="1">
    <source>
        <dbReference type="ARBA" id="ARBA00007824"/>
    </source>
</evidence>
<dbReference type="InterPro" id="IPR051496">
    <property type="entry name" value="H-rev107_PLA/AT"/>
</dbReference>
<protein>
    <recommendedName>
        <fullName evidence="6">LRAT domain-containing protein</fullName>
    </recommendedName>
</protein>
<keyword evidence="5" id="KW-0472">Membrane</keyword>
<evidence type="ECO:0000259" key="6">
    <source>
        <dbReference type="PROSITE" id="PS51934"/>
    </source>
</evidence>
<keyword evidence="5" id="KW-1133">Transmembrane helix</keyword>
<dbReference type="InterPro" id="IPR007053">
    <property type="entry name" value="LRAT_dom"/>
</dbReference>
<dbReference type="OrthoDB" id="10056142at2759"/>
<proteinExistence type="inferred from homology"/>
<comment type="similarity">
    <text evidence="1">Belongs to the H-rev107 family.</text>
</comment>
<dbReference type="Pfam" id="PF04970">
    <property type="entry name" value="LRAT"/>
    <property type="match status" value="1"/>
</dbReference>
<sequence length="264" mass="29797">MADNNVNDTVEYSDFFWLDTTIEKSNPNRDTKSLLRQIARGRLKTFADSDECVDSILNKLDTDKICLIVSSSVGAQVVPFIHEWPQIQTIYIYCGNRQRAEQWTRPYTKITGIFTDKKTLLNKICDDIGAHGRDSELPMSVFHLEENQNSLQNLTSESATFMWYQSILHVIPLMAKPLPIRLILERAENAVGRIGYNLLYNNCEHFATECRYGQATSNQVQVSVGSALGLGLILTGAAVFGAYLLSDSSHDEKEKKIKKIQIKS</sequence>
<name>A0A814DS75_9BILA</name>
<keyword evidence="2" id="KW-0808">Transferase</keyword>
<evidence type="ECO:0000256" key="2">
    <source>
        <dbReference type="ARBA" id="ARBA00022679"/>
    </source>
</evidence>
<keyword evidence="4" id="KW-0443">Lipid metabolism</keyword>
<reference evidence="7" key="1">
    <citation type="submission" date="2021-02" db="EMBL/GenBank/DDBJ databases">
        <authorList>
            <person name="Nowell W R."/>
        </authorList>
    </citation>
    <scope>NUCLEOTIDE SEQUENCE</scope>
</reference>
<dbReference type="GO" id="GO:0070292">
    <property type="term" value="P:N-acylphosphatidylethanolamine metabolic process"/>
    <property type="evidence" value="ECO:0007669"/>
    <property type="project" value="TreeGrafter"/>
</dbReference>
<dbReference type="PROSITE" id="PS51934">
    <property type="entry name" value="LRAT"/>
    <property type="match status" value="1"/>
</dbReference>
<feature type="domain" description="LRAT" evidence="6">
    <location>
        <begin position="100"/>
        <end position="219"/>
    </location>
</feature>
<accession>A0A814DS75</accession>
<keyword evidence="5" id="KW-0812">Transmembrane</keyword>
<keyword evidence="3" id="KW-0378">Hydrolase</keyword>
<comment type="caution">
    <text evidence="7">The sequence shown here is derived from an EMBL/GenBank/DDBJ whole genome shotgun (WGS) entry which is preliminary data.</text>
</comment>